<dbReference type="InterPro" id="IPR024747">
    <property type="entry name" value="Pyridox_Oxase-rel"/>
</dbReference>
<organism evidence="1 2">
    <name type="scientific">Candidatus Anaerostipes avistercoris</name>
    <dbReference type="NCBI Taxonomy" id="2838462"/>
    <lineage>
        <taxon>Bacteria</taxon>
        <taxon>Bacillati</taxon>
        <taxon>Bacillota</taxon>
        <taxon>Clostridia</taxon>
        <taxon>Lachnospirales</taxon>
        <taxon>Lachnospiraceae</taxon>
        <taxon>Anaerostipes</taxon>
    </lineage>
</organism>
<comment type="caution">
    <text evidence="1">The sequence shown here is derived from an EMBL/GenBank/DDBJ whole genome shotgun (WGS) entry which is preliminary data.</text>
</comment>
<dbReference type="SUPFAM" id="SSF50475">
    <property type="entry name" value="FMN-binding split barrel"/>
    <property type="match status" value="1"/>
</dbReference>
<evidence type="ECO:0000313" key="1">
    <source>
        <dbReference type="EMBL" id="HJC49592.1"/>
    </source>
</evidence>
<reference evidence="1" key="2">
    <citation type="submission" date="2021-04" db="EMBL/GenBank/DDBJ databases">
        <authorList>
            <person name="Gilroy R."/>
        </authorList>
    </citation>
    <scope>NUCLEOTIDE SEQUENCE</scope>
    <source>
        <strain evidence="1">ChiSjej3B21-8574</strain>
    </source>
</reference>
<dbReference type="EMBL" id="DWWD01000017">
    <property type="protein sequence ID" value="HJC49592.1"/>
    <property type="molecule type" value="Genomic_DNA"/>
</dbReference>
<proteinExistence type="predicted"/>
<protein>
    <submittedName>
        <fullName evidence="1">Pyridoxamine 5'-phosphate oxidase family protein</fullName>
    </submittedName>
</protein>
<name>A0A9D2PF98_9FIRM</name>
<dbReference type="InterPro" id="IPR012349">
    <property type="entry name" value="Split_barrel_FMN-bd"/>
</dbReference>
<sequence length="163" mass="18496">MFRKMRRKKQKLSIEECEKLLHDGTSGVLSLCGNDGYPYGVPLSYVYDDSRLIFHCATEGRKLDIIRENPKASFCVIGKDQIVSDEYTTYFQSVMVSGSVKIIENAQEKQAAAEILGLRYAPDDSHVHLKEVIRHSWKRLCMLEMSIDHISGKQAIELAASKQ</sequence>
<accession>A0A9D2PF98</accession>
<dbReference type="Pfam" id="PF12900">
    <property type="entry name" value="Pyridox_ox_2"/>
    <property type="match status" value="1"/>
</dbReference>
<evidence type="ECO:0000313" key="2">
    <source>
        <dbReference type="Proteomes" id="UP000823904"/>
    </source>
</evidence>
<dbReference type="Proteomes" id="UP000823904">
    <property type="component" value="Unassembled WGS sequence"/>
</dbReference>
<dbReference type="PANTHER" id="PTHR34071">
    <property type="entry name" value="5-NITROIMIDAZOLE ANTIBIOTICS RESISTANCE PROTEIN, NIMA-FAMILY-RELATED PROTEIN-RELATED"/>
    <property type="match status" value="1"/>
</dbReference>
<dbReference type="AlphaFoldDB" id="A0A9D2PF98"/>
<reference evidence="1" key="1">
    <citation type="journal article" date="2021" name="PeerJ">
        <title>Extensive microbial diversity within the chicken gut microbiome revealed by metagenomics and culture.</title>
        <authorList>
            <person name="Gilroy R."/>
            <person name="Ravi A."/>
            <person name="Getino M."/>
            <person name="Pursley I."/>
            <person name="Horton D.L."/>
            <person name="Alikhan N.F."/>
            <person name="Baker D."/>
            <person name="Gharbi K."/>
            <person name="Hall N."/>
            <person name="Watson M."/>
            <person name="Adriaenssens E.M."/>
            <person name="Foster-Nyarko E."/>
            <person name="Jarju S."/>
            <person name="Secka A."/>
            <person name="Antonio M."/>
            <person name="Oren A."/>
            <person name="Chaudhuri R.R."/>
            <person name="La Ragione R."/>
            <person name="Hildebrand F."/>
            <person name="Pallen M.J."/>
        </authorList>
    </citation>
    <scope>NUCLEOTIDE SEQUENCE</scope>
    <source>
        <strain evidence="1">ChiSjej3B21-8574</strain>
    </source>
</reference>
<dbReference type="Gene3D" id="2.30.110.10">
    <property type="entry name" value="Electron Transport, Fmn-binding Protein, Chain A"/>
    <property type="match status" value="1"/>
</dbReference>
<gene>
    <name evidence="1" type="ORF">H9754_03265</name>
</gene>
<dbReference type="PANTHER" id="PTHR34071:SF2">
    <property type="entry name" value="FLAVIN-NUCLEOTIDE-BINDING PROTEIN"/>
    <property type="match status" value="1"/>
</dbReference>